<reference evidence="4 5" key="1">
    <citation type="submission" date="2023-02" db="EMBL/GenBank/DDBJ databases">
        <title>A bacterium isolated from plastisphere.</title>
        <authorList>
            <person name="Sun Y."/>
        </authorList>
    </citation>
    <scope>NUCLEOTIDE SEQUENCE [LARGE SCALE GENOMIC DNA]</scope>
    <source>
        <strain evidence="5">a-1</strain>
    </source>
</reference>
<evidence type="ECO:0000259" key="3">
    <source>
        <dbReference type="Pfam" id="PF00144"/>
    </source>
</evidence>
<dbReference type="InterPro" id="IPR012338">
    <property type="entry name" value="Beta-lactam/transpept-like"/>
</dbReference>
<protein>
    <submittedName>
        <fullName evidence="4">Serine hydrolase</fullName>
    </submittedName>
</protein>
<sequence>MNETFSGVYSVTSPTESIHHSFGYANRSEQIQNEVTTRFGIASGCKLFTAIAICQLVEQGQLSFSTSLDSFQTFDLPNILPQVTIHQLLTHTSGIPDYFDESISDDFEALWRDVPMYRLQQLRDFLPLFQQKFMKDEPGSRFSYNNAGYILLGLIVEDVTGQSFTDYIEQSIFQPAGMIDSGYFSLDALPAQTALGYIDHSNGTWRTNQYAIPIKGSADGGAYVTVQDMGRFWEALFSHRLLDSSSTSVLLTPHVTVNDRGECYGYGVWIQRHATEEIYKYHVMGYDPGVSFHSGYYPKTATISVVCSNQSDGSFDVMKQIEAQIGERIE</sequence>
<feature type="domain" description="Beta-lactamase-related" evidence="3">
    <location>
        <begin position="19"/>
        <end position="313"/>
    </location>
</feature>
<dbReference type="InterPro" id="IPR050491">
    <property type="entry name" value="AmpC-like"/>
</dbReference>
<keyword evidence="5" id="KW-1185">Reference proteome</keyword>
<dbReference type="PANTHER" id="PTHR46825:SF11">
    <property type="entry name" value="PENICILLIN-BINDING PROTEIN 4"/>
    <property type="match status" value="1"/>
</dbReference>
<evidence type="ECO:0000313" key="4">
    <source>
        <dbReference type="EMBL" id="WDH77379.1"/>
    </source>
</evidence>
<accession>A0ABY7X2N3</accession>
<evidence type="ECO:0000313" key="5">
    <source>
        <dbReference type="Proteomes" id="UP001213680"/>
    </source>
</evidence>
<evidence type="ECO:0000256" key="1">
    <source>
        <dbReference type="ARBA" id="ARBA00004370"/>
    </source>
</evidence>
<dbReference type="PANTHER" id="PTHR46825">
    <property type="entry name" value="D-ALANYL-D-ALANINE-CARBOXYPEPTIDASE/ENDOPEPTIDASE AMPH"/>
    <property type="match status" value="1"/>
</dbReference>
<keyword evidence="4" id="KW-0378">Hydrolase</keyword>
<dbReference type="InterPro" id="IPR001466">
    <property type="entry name" value="Beta-lactam-related"/>
</dbReference>
<evidence type="ECO:0000256" key="2">
    <source>
        <dbReference type="ARBA" id="ARBA00023136"/>
    </source>
</evidence>
<proteinExistence type="predicted"/>
<dbReference type="Pfam" id="PF00144">
    <property type="entry name" value="Beta-lactamase"/>
    <property type="match status" value="1"/>
</dbReference>
<comment type="subcellular location">
    <subcellularLocation>
        <location evidence="1">Membrane</location>
    </subcellularLocation>
</comment>
<gene>
    <name evidence="4" type="ORF">PTI97_12815</name>
</gene>
<organism evidence="4 5">
    <name type="scientific">Exiguobacterium marinum</name>
    <dbReference type="NCBI Taxonomy" id="273528"/>
    <lineage>
        <taxon>Bacteria</taxon>
        <taxon>Bacillati</taxon>
        <taxon>Bacillota</taxon>
        <taxon>Bacilli</taxon>
        <taxon>Bacillales</taxon>
        <taxon>Bacillales Family XII. Incertae Sedis</taxon>
        <taxon>Exiguobacterium</taxon>
    </lineage>
</organism>
<dbReference type="Gene3D" id="3.40.710.10">
    <property type="entry name" value="DD-peptidase/beta-lactamase superfamily"/>
    <property type="match status" value="1"/>
</dbReference>
<dbReference type="GO" id="GO:0016787">
    <property type="term" value="F:hydrolase activity"/>
    <property type="evidence" value="ECO:0007669"/>
    <property type="project" value="UniProtKB-KW"/>
</dbReference>
<name>A0ABY7X2N3_9BACL</name>
<dbReference type="Proteomes" id="UP001213680">
    <property type="component" value="Chromosome"/>
</dbReference>
<dbReference type="EMBL" id="CP118099">
    <property type="protein sequence ID" value="WDH77379.1"/>
    <property type="molecule type" value="Genomic_DNA"/>
</dbReference>
<dbReference type="SUPFAM" id="SSF56601">
    <property type="entry name" value="beta-lactamase/transpeptidase-like"/>
    <property type="match status" value="1"/>
</dbReference>
<keyword evidence="2" id="KW-0472">Membrane</keyword>